<protein>
    <submittedName>
        <fullName evidence="1">Uncharacterized protein</fullName>
    </submittedName>
</protein>
<reference evidence="1" key="1">
    <citation type="submission" date="2022-05" db="EMBL/GenBank/DDBJ databases">
        <title>Jatrophihabitans sp. SB3-54 whole genome sequence.</title>
        <authorList>
            <person name="Suh M.K."/>
            <person name="Eom M.K."/>
            <person name="Kim J.S."/>
            <person name="Kim H.S."/>
            <person name="Do H.E."/>
            <person name="Shin Y.K."/>
            <person name="Lee J.-S."/>
        </authorList>
    </citation>
    <scope>NUCLEOTIDE SEQUENCE</scope>
    <source>
        <strain evidence="1">SB3-54</strain>
    </source>
</reference>
<accession>A0ABY7K0X9</accession>
<organism evidence="1 2">
    <name type="scientific">Jatrophihabitans cynanchi</name>
    <dbReference type="NCBI Taxonomy" id="2944128"/>
    <lineage>
        <taxon>Bacteria</taxon>
        <taxon>Bacillati</taxon>
        <taxon>Actinomycetota</taxon>
        <taxon>Actinomycetes</taxon>
        <taxon>Jatrophihabitantales</taxon>
        <taxon>Jatrophihabitantaceae</taxon>
        <taxon>Jatrophihabitans</taxon>
    </lineage>
</organism>
<evidence type="ECO:0000313" key="2">
    <source>
        <dbReference type="Proteomes" id="UP001164693"/>
    </source>
</evidence>
<keyword evidence="2" id="KW-1185">Reference proteome</keyword>
<proteinExistence type="predicted"/>
<name>A0ABY7K0X9_9ACTN</name>
<evidence type="ECO:0000313" key="1">
    <source>
        <dbReference type="EMBL" id="WAX58324.1"/>
    </source>
</evidence>
<dbReference type="EMBL" id="CP097463">
    <property type="protein sequence ID" value="WAX58324.1"/>
    <property type="molecule type" value="Genomic_DNA"/>
</dbReference>
<sequence>MAIAIGDWYLTQLRGDVNVVRAVATPQEKSALSHFYRLLKDQRDYSAHPADYDRKVEAEAWREDVRQKRSQPLADGNLIDALVNELCTALDCLCVVAARIVNDPIDSQSWRETAALSPEEEVRAVYANLGRHLPEHRVKYVALQFSKHPDLARAKSRQQRANIGELVVLGVLATPLRVPYDEILDEFGFIGDSRASALLLIAHGVQASGVPEARLVSVLREAWDAVQRTGLST</sequence>
<dbReference type="Proteomes" id="UP001164693">
    <property type="component" value="Chromosome"/>
</dbReference>
<gene>
    <name evidence="1" type="ORF">M6B22_06040</name>
</gene>
<dbReference type="RefSeq" id="WP_269444873.1">
    <property type="nucleotide sequence ID" value="NZ_CP097463.1"/>
</dbReference>